<evidence type="ECO:0000256" key="1">
    <source>
        <dbReference type="SAM" id="Phobius"/>
    </source>
</evidence>
<feature type="transmembrane region" description="Helical" evidence="1">
    <location>
        <begin position="12"/>
        <end position="39"/>
    </location>
</feature>
<dbReference type="AlphaFoldDB" id="A0A0S4JTH3"/>
<dbReference type="Proteomes" id="UP000051952">
    <property type="component" value="Unassembled WGS sequence"/>
</dbReference>
<dbReference type="EMBL" id="CYKH01002142">
    <property type="protein sequence ID" value="CUG93305.1"/>
    <property type="molecule type" value="Genomic_DNA"/>
</dbReference>
<accession>A0A0S4JTH3</accession>
<name>A0A0S4JTH3_BODSA</name>
<evidence type="ECO:0000313" key="2">
    <source>
        <dbReference type="EMBL" id="CUG93305.1"/>
    </source>
</evidence>
<evidence type="ECO:0000313" key="3">
    <source>
        <dbReference type="Proteomes" id="UP000051952"/>
    </source>
</evidence>
<organism evidence="2 3">
    <name type="scientific">Bodo saltans</name>
    <name type="common">Flagellated protozoan</name>
    <dbReference type="NCBI Taxonomy" id="75058"/>
    <lineage>
        <taxon>Eukaryota</taxon>
        <taxon>Discoba</taxon>
        <taxon>Euglenozoa</taxon>
        <taxon>Kinetoplastea</taxon>
        <taxon>Metakinetoplastina</taxon>
        <taxon>Eubodonida</taxon>
        <taxon>Bodonidae</taxon>
        <taxon>Bodo</taxon>
    </lineage>
</organism>
<sequence>MMMLYKYALCMFFYLFFAFLPFEHLLPPSVIFSFFFASLSLTRLRKTGVIAPETRLRRLPGSVGVCLFWCALCVCVCRRVDVCRLFIEMKRKPRFVFFAVVQDIYGFVDKASS</sequence>
<proteinExistence type="predicted"/>
<gene>
    <name evidence="2" type="ORF">BSAL_41975</name>
</gene>
<keyword evidence="1" id="KW-1133">Transmembrane helix</keyword>
<protein>
    <submittedName>
        <fullName evidence="2">Transmembrane protein, putative</fullName>
    </submittedName>
</protein>
<dbReference type="VEuPathDB" id="TriTrypDB:BSAL_41975"/>
<reference evidence="3" key="1">
    <citation type="submission" date="2015-09" db="EMBL/GenBank/DDBJ databases">
        <authorList>
            <consortium name="Pathogen Informatics"/>
        </authorList>
    </citation>
    <scope>NUCLEOTIDE SEQUENCE [LARGE SCALE GENOMIC DNA]</scope>
    <source>
        <strain evidence="3">Lake Konstanz</strain>
    </source>
</reference>
<keyword evidence="3" id="KW-1185">Reference proteome</keyword>
<keyword evidence="1" id="KW-0472">Membrane</keyword>
<keyword evidence="1 2" id="KW-0812">Transmembrane</keyword>